<evidence type="ECO:0000256" key="7">
    <source>
        <dbReference type="ARBA" id="ARBA00023237"/>
    </source>
</evidence>
<evidence type="ECO:0000256" key="6">
    <source>
        <dbReference type="ARBA" id="ARBA00023136"/>
    </source>
</evidence>
<comment type="similarity">
    <text evidence="8">Belongs to the BamA family.</text>
</comment>
<dbReference type="GO" id="GO:0043165">
    <property type="term" value="P:Gram-negative-bacterium-type cell outer membrane assembly"/>
    <property type="evidence" value="ECO:0007669"/>
    <property type="project" value="UniProtKB-UniRule"/>
</dbReference>
<evidence type="ECO:0000256" key="5">
    <source>
        <dbReference type="ARBA" id="ARBA00022737"/>
    </source>
</evidence>
<keyword evidence="4 8" id="KW-0732">Signal</keyword>
<evidence type="ECO:0000256" key="3">
    <source>
        <dbReference type="ARBA" id="ARBA00022692"/>
    </source>
</evidence>
<dbReference type="PROSITE" id="PS51779">
    <property type="entry name" value="POTRA"/>
    <property type="match status" value="5"/>
</dbReference>
<keyword evidence="5 8" id="KW-0677">Repeat</keyword>
<dbReference type="Gene3D" id="2.40.160.50">
    <property type="entry name" value="membrane protein fhac: a member of the omp85/tpsb transporter family"/>
    <property type="match status" value="1"/>
</dbReference>
<evidence type="ECO:0000256" key="1">
    <source>
        <dbReference type="ARBA" id="ARBA00004370"/>
    </source>
</evidence>
<evidence type="ECO:0000256" key="8">
    <source>
        <dbReference type="HAMAP-Rule" id="MF_01430"/>
    </source>
</evidence>
<comment type="subcellular location">
    <subcellularLocation>
        <location evidence="8">Cell outer membrane</location>
    </subcellularLocation>
    <subcellularLocation>
        <location evidence="1">Membrane</location>
    </subcellularLocation>
</comment>
<keyword evidence="3 8" id="KW-0812">Transmembrane</keyword>
<feature type="domain" description="POTRA" evidence="10">
    <location>
        <begin position="59"/>
        <end position="126"/>
    </location>
</feature>
<dbReference type="Pfam" id="PF01103">
    <property type="entry name" value="Omp85"/>
    <property type="match status" value="1"/>
</dbReference>
<proteinExistence type="inferred from homology"/>
<keyword evidence="7 8" id="KW-0998">Cell outer membrane</keyword>
<evidence type="ECO:0000313" key="12">
    <source>
        <dbReference type="EMBL" id="KAA1053489.1"/>
    </source>
</evidence>
<keyword evidence="6 8" id="KW-0472">Membrane</keyword>
<feature type="domain" description="POTRA" evidence="10">
    <location>
        <begin position="298"/>
        <end position="377"/>
    </location>
</feature>
<dbReference type="Pfam" id="PF07244">
    <property type="entry name" value="POTRA"/>
    <property type="match status" value="5"/>
</dbReference>
<dbReference type="GO" id="GO:0009279">
    <property type="term" value="C:cell outer membrane"/>
    <property type="evidence" value="ECO:0007669"/>
    <property type="project" value="UniProtKB-SubCell"/>
</dbReference>
<dbReference type="InterPro" id="IPR000184">
    <property type="entry name" value="Bac_surfAg_D15"/>
</dbReference>
<dbReference type="EMBL" id="CP007793">
    <property type="protein sequence ID" value="AIB11981.1"/>
    <property type="molecule type" value="Genomic_DNA"/>
</dbReference>
<dbReference type="PANTHER" id="PTHR12815">
    <property type="entry name" value="SORTING AND ASSEMBLY MACHINERY SAMM50 PROTEIN FAMILY MEMBER"/>
    <property type="match status" value="1"/>
</dbReference>
<evidence type="ECO:0000256" key="4">
    <source>
        <dbReference type="ARBA" id="ARBA00022729"/>
    </source>
</evidence>
<name>A0A060DCX2_9PROT</name>
<dbReference type="Proteomes" id="UP000027186">
    <property type="component" value="Chromosome"/>
</dbReference>
<dbReference type="InterPro" id="IPR010827">
    <property type="entry name" value="BamA/TamA_POTRA"/>
</dbReference>
<sequence length="789" mass="88666" precursor="true">MRVSSRVLAFGLMAGCAMTTVSLALSHAAWAQAGAPNPGVAKSAAFGDGTLVAQMFSGGTIRDIRVEGVQRIEPTTVRSYLAVAPGDPFDPDRIDQSLKALFNTGLFADVVLKRDGDVLVVQVAENPIINRIAFEGNRRIEKENLEKEIQLRPRVVYTRTRVQSDVQRILDIYRRQGRFAATVEPKIIQLDQNRVDLVFEINEGVRTGVRSITFIGNEKFSDGTLREAIQTRESAWWRFMTSDDNYDPDRLNYDRDLLRRYYLKEGYADFRVVSAVAELTPDREDFVITFTVDEGERYKFGKMDISTSLKALDPEQLRSVLTTREGDWYNAQEVENTITKLSNAVGDLQYAFVDVRPRISRNRENQTIDIVYDIVEGPRVFVERIDVTGNVRTLDKVVRREMLLSEGDPFSTTKLRRSEQRIKDLGYFERVNITTAEGSAPDRTVMNVEVTEQSTGEISIGAGYSTSDGPLADFSIRERNLLGRGQDLRFGATVSGSRQEYDVSFTEPYFLDRDLSAGFDLFRITRDYQDESSFDEKSTGMALRMGYPLTENLRQRVYYQLQNTDITSVPSSASRYIQDQKGSRLTSLIGQELTYDRRNSRLSPTEGYYIRLTNDLAGLGGDARFLRNRLGAGYYLPLFDDSWVVSATGEVGYIVGIGDDGIALSDRFFIGGDTLRGFNTAGIGPRDLRTGDALGGTRYYRGSVEMSFPVGLPEEFGLKGHAFSDVGTLGKVDINDPLVPDDESLRLSVGTGLSWRSPFGPIRLDFAIPILKEDYDKKEIFRFSFGTRF</sequence>
<accession>A0A5B0KML4</accession>
<feature type="domain" description="POTRA" evidence="10">
    <location>
        <begin position="380"/>
        <end position="453"/>
    </location>
</feature>
<comment type="function">
    <text evidence="8">Part of the outer membrane protein assembly complex, which is involved in assembly and insertion of beta-barrel proteins into the outer membrane.</text>
</comment>
<feature type="domain" description="POTRA" evidence="10">
    <location>
        <begin position="207"/>
        <end position="295"/>
    </location>
</feature>
<feature type="chain" id="PRO_5036530506" description="Outer membrane protein assembly factor BamA" evidence="8">
    <location>
        <begin position="32"/>
        <end position="789"/>
    </location>
</feature>
<protein>
    <recommendedName>
        <fullName evidence="8 9">Outer membrane protein assembly factor BamA</fullName>
    </recommendedName>
</protein>
<dbReference type="Proteomes" id="UP000325333">
    <property type="component" value="Unassembled WGS sequence"/>
</dbReference>
<dbReference type="KEGG" id="abq:ABAZ39_08195"/>
<dbReference type="EMBL" id="VEWN01000015">
    <property type="protein sequence ID" value="KAA1053489.1"/>
    <property type="molecule type" value="Genomic_DNA"/>
</dbReference>
<reference evidence="12 14" key="2">
    <citation type="submission" date="2019-07" db="EMBL/GenBank/DDBJ databases">
        <title>Genome sequencing of the stress-tolerant strain Azospirillum brasilense Az19.</title>
        <authorList>
            <person name="Maroniche G.A."/>
            <person name="Garcia J.E."/>
            <person name="Pagnussat L."/>
            <person name="Amenta M."/>
            <person name="Creus C.M."/>
        </authorList>
    </citation>
    <scope>NUCLEOTIDE SEQUENCE [LARGE SCALE GENOMIC DNA]</scope>
    <source>
        <strain evidence="12 14">Az19</strain>
    </source>
</reference>
<organism evidence="11 13">
    <name type="scientific">Azospirillum argentinense</name>
    <dbReference type="NCBI Taxonomy" id="2970906"/>
    <lineage>
        <taxon>Bacteria</taxon>
        <taxon>Pseudomonadati</taxon>
        <taxon>Pseudomonadota</taxon>
        <taxon>Alphaproteobacteria</taxon>
        <taxon>Rhodospirillales</taxon>
        <taxon>Azospirillaceae</taxon>
        <taxon>Azospirillum</taxon>
    </lineage>
</organism>
<feature type="domain" description="POTRA" evidence="10">
    <location>
        <begin position="127"/>
        <end position="204"/>
    </location>
</feature>
<dbReference type="Gene3D" id="3.10.20.310">
    <property type="entry name" value="membrane protein fhac"/>
    <property type="match status" value="5"/>
</dbReference>
<evidence type="ECO:0000313" key="14">
    <source>
        <dbReference type="Proteomes" id="UP000325333"/>
    </source>
</evidence>
<dbReference type="InterPro" id="IPR023707">
    <property type="entry name" value="OM_assembly_BamA"/>
</dbReference>
<dbReference type="InterPro" id="IPR034746">
    <property type="entry name" value="POTRA"/>
</dbReference>
<evidence type="ECO:0000259" key="10">
    <source>
        <dbReference type="PROSITE" id="PS51779"/>
    </source>
</evidence>
<dbReference type="GO" id="GO:0051205">
    <property type="term" value="P:protein insertion into membrane"/>
    <property type="evidence" value="ECO:0007669"/>
    <property type="project" value="UniProtKB-UniRule"/>
</dbReference>
<dbReference type="PANTHER" id="PTHR12815:SF23">
    <property type="entry name" value="OUTER MEMBRANE PROTEIN ASSEMBLY FACTOR BAMA"/>
    <property type="match status" value="1"/>
</dbReference>
<gene>
    <name evidence="8" type="primary">bamA</name>
    <name evidence="11" type="ORF">ABAZ39_08195</name>
    <name evidence="12" type="ORF">FH063_002800</name>
</gene>
<evidence type="ECO:0000256" key="2">
    <source>
        <dbReference type="ARBA" id="ARBA00022452"/>
    </source>
</evidence>
<dbReference type="OrthoDB" id="9803054at2"/>
<dbReference type="NCBIfam" id="TIGR03303">
    <property type="entry name" value="OM_YaeT"/>
    <property type="match status" value="1"/>
</dbReference>
<dbReference type="HAMAP" id="MF_01430">
    <property type="entry name" value="OM_assembly_BamA"/>
    <property type="match status" value="1"/>
</dbReference>
<evidence type="ECO:0000256" key="9">
    <source>
        <dbReference type="NCBIfam" id="TIGR03303"/>
    </source>
</evidence>
<accession>A0A060DCX2</accession>
<dbReference type="InterPro" id="IPR039910">
    <property type="entry name" value="D15-like"/>
</dbReference>
<feature type="signal peptide" evidence="8">
    <location>
        <begin position="1"/>
        <end position="31"/>
    </location>
</feature>
<comment type="subunit">
    <text evidence="8">Part of the Bam complex.</text>
</comment>
<reference evidence="11 13" key="1">
    <citation type="journal article" date="2014" name="Genome Announc.">
        <title>Complete Genome Sequence of the Model Rhizosphere Strain Azospirillum brasilense Az39, Successfully Applied in Agriculture.</title>
        <authorList>
            <person name="Rivera D."/>
            <person name="Revale S."/>
            <person name="Molina R."/>
            <person name="Gualpa J."/>
            <person name="Puente M."/>
            <person name="Maroniche G."/>
            <person name="Paris G."/>
            <person name="Baker D."/>
            <person name="Clavijo B."/>
            <person name="McLay K."/>
            <person name="Spaepen S."/>
            <person name="Perticari A."/>
            <person name="Vazquez M."/>
            <person name="Wisniewski-Dye F."/>
            <person name="Watkins C."/>
            <person name="Martinez-Abarca F."/>
            <person name="Vanderleyden J."/>
            <person name="Cassan F."/>
        </authorList>
    </citation>
    <scope>NUCLEOTIDE SEQUENCE [LARGE SCALE GENOMIC DNA]</scope>
    <source>
        <strain evidence="11 13">Az39</strain>
    </source>
</reference>
<evidence type="ECO:0000313" key="13">
    <source>
        <dbReference type="Proteomes" id="UP000027186"/>
    </source>
</evidence>
<keyword evidence="2 8" id="KW-1134">Transmembrane beta strand</keyword>
<evidence type="ECO:0000313" key="11">
    <source>
        <dbReference type="EMBL" id="AIB11981.1"/>
    </source>
</evidence>
<dbReference type="AlphaFoldDB" id="A0A060DCX2"/>
<dbReference type="PIRSF" id="PIRSF006076">
    <property type="entry name" value="OM_assembly_OMP85"/>
    <property type="match status" value="1"/>
</dbReference>